<dbReference type="InterPro" id="IPR038461">
    <property type="entry name" value="Schlafen_AlbA_2_dom_sf"/>
</dbReference>
<reference evidence="2 3" key="1">
    <citation type="submission" date="2020-04" db="EMBL/GenBank/DDBJ databases">
        <title>Novel species.</title>
        <authorList>
            <person name="Teo W.F.A."/>
            <person name="Lipun K."/>
            <person name="Srisuk N."/>
            <person name="Duangmal K."/>
        </authorList>
    </citation>
    <scope>NUCLEOTIDE SEQUENCE [LARGE SCALE GENOMIC DNA]</scope>
    <source>
        <strain evidence="2 3">K13G38</strain>
    </source>
</reference>
<dbReference type="SUPFAM" id="SSF46785">
    <property type="entry name" value="Winged helix' DNA-binding domain"/>
    <property type="match status" value="1"/>
</dbReference>
<organism evidence="2 3">
    <name type="scientific">Amycolatopsis acididurans</name>
    <dbReference type="NCBI Taxonomy" id="2724524"/>
    <lineage>
        <taxon>Bacteria</taxon>
        <taxon>Bacillati</taxon>
        <taxon>Actinomycetota</taxon>
        <taxon>Actinomycetes</taxon>
        <taxon>Pseudonocardiales</taxon>
        <taxon>Pseudonocardiaceae</taxon>
        <taxon>Amycolatopsis</taxon>
    </lineage>
</organism>
<dbReference type="Gene3D" id="3.30.950.30">
    <property type="entry name" value="Schlafen, AAA domain"/>
    <property type="match status" value="1"/>
</dbReference>
<dbReference type="Proteomes" id="UP000715441">
    <property type="component" value="Unassembled WGS sequence"/>
</dbReference>
<dbReference type="RefSeq" id="WP_168518919.1">
    <property type="nucleotide sequence ID" value="NZ_JAAXLS010000018.1"/>
</dbReference>
<dbReference type="InterPro" id="IPR038475">
    <property type="entry name" value="RecG_C_sf"/>
</dbReference>
<sequence>MDTATLIARMRRVDAELADVEVKAAVGGLPATVPETVSAFANGSGGTLLLGIDEEKGFHPAPGFDARAIRDALAGACADKLEPPVRAPIEVEEFEGGTIVRLDVAELDPVEKPSFVKTRGVYGGSFIRSGDGDRRLTHYETTQLLSNKSQPTHDREPVAEATTQDLDTDLLAEYLARVRKGSPAFREIEDETLLRRLGVLRRDVDGVLRPTVAGLLCLGEYPQEFFPQLFLSFVVLPGSTMGETSPDGARFLDNRTITGPIPTMVADGIAAAIQNMRKAAVIRGIGREDRYDYPLDVIRELLVNALMHRDYSPEARGAQVQIELYPDRLVVKSPGGLYGPITPEQLGTDDQVNTSRNQTLAALLVDITLPGSRGESLCENRGSGLPSVMAELRRVGMSPPEFDIGPGQVTVKLPQHALLAPETIEWIGSLGLAGLTDEQHLALAMMRNTGRVTNAMLQAWGVDVLAAGRAVHDLVSRGIAVRSGGRRYASYHLVEDLPTLFDSLTTAGASDGRATAVGIEAELDAVVQAIRAGDVTPAALRERLGISQRTLARRLAELTRRGVIAPTRPERSSRQTYRIEQR</sequence>
<comment type="caution">
    <text evidence="2">The sequence shown here is derived from an EMBL/GenBank/DDBJ whole genome shotgun (WGS) entry which is preliminary data.</text>
</comment>
<gene>
    <name evidence="2" type="ORF">HFP15_23630</name>
</gene>
<dbReference type="Gene3D" id="1.10.10.10">
    <property type="entry name" value="Winged helix-like DNA-binding domain superfamily/Winged helix DNA-binding domain"/>
    <property type="match status" value="1"/>
</dbReference>
<name>A0ABX1J9A6_9PSEU</name>
<dbReference type="Gene3D" id="3.30.565.60">
    <property type="match status" value="1"/>
</dbReference>
<dbReference type="Pfam" id="PF13749">
    <property type="entry name" value="HATPase_c_4"/>
    <property type="match status" value="1"/>
</dbReference>
<dbReference type="InterPro" id="IPR007421">
    <property type="entry name" value="Schlafen_AlbA_2_dom"/>
</dbReference>
<dbReference type="InterPro" id="IPR036390">
    <property type="entry name" value="WH_DNA-bd_sf"/>
</dbReference>
<keyword evidence="3" id="KW-1185">Reference proteome</keyword>
<dbReference type="PANTHER" id="PTHR30595">
    <property type="entry name" value="GLPR-RELATED TRANSCRIPTIONAL REPRESSOR"/>
    <property type="match status" value="1"/>
</dbReference>
<proteinExistence type="predicted"/>
<dbReference type="EMBL" id="JAAXLS010000018">
    <property type="protein sequence ID" value="NKQ55871.1"/>
    <property type="molecule type" value="Genomic_DNA"/>
</dbReference>
<dbReference type="InterPro" id="IPR036388">
    <property type="entry name" value="WH-like_DNA-bd_sf"/>
</dbReference>
<dbReference type="Pfam" id="PF04326">
    <property type="entry name" value="SLFN_AlbA_2"/>
    <property type="match status" value="1"/>
</dbReference>
<accession>A0ABX1J9A6</accession>
<evidence type="ECO:0000259" key="1">
    <source>
        <dbReference type="Pfam" id="PF04326"/>
    </source>
</evidence>
<evidence type="ECO:0000313" key="3">
    <source>
        <dbReference type="Proteomes" id="UP000715441"/>
    </source>
</evidence>
<feature type="domain" description="Schlafen AlbA-2" evidence="1">
    <location>
        <begin position="19"/>
        <end position="136"/>
    </location>
</feature>
<evidence type="ECO:0000313" key="2">
    <source>
        <dbReference type="EMBL" id="NKQ55871.1"/>
    </source>
</evidence>
<protein>
    <recommendedName>
        <fullName evidence="1">Schlafen AlbA-2 domain-containing protein</fullName>
    </recommendedName>
</protein>
<dbReference type="PANTHER" id="PTHR30595:SF6">
    <property type="entry name" value="SCHLAFEN ALBA-2 DOMAIN-CONTAINING PROTEIN"/>
    <property type="match status" value="1"/>
</dbReference>